<dbReference type="Proteomes" id="UP001590951">
    <property type="component" value="Unassembled WGS sequence"/>
</dbReference>
<comment type="caution">
    <text evidence="1">The sequence shown here is derived from an EMBL/GenBank/DDBJ whole genome shotgun (WGS) entry which is preliminary data.</text>
</comment>
<sequence>MDYLRASAALGDTPLPWNSCKLAASPVRSLAAPKTQKPCIQALKFQSITLGDLPTMAMINSTPSADLTARFVRAKKAALDGKVGKVTVLAVSLVDVEMIERGESGKKPMDYSSFAHSYSRSRYCSRRMAHFSGVGGSTNICLMNISTVVGHG</sequence>
<evidence type="ECO:0000313" key="1">
    <source>
        <dbReference type="EMBL" id="KAL2050297.1"/>
    </source>
</evidence>
<name>A0ABR4AZC2_9LECA</name>
<reference evidence="1 2" key="1">
    <citation type="submission" date="2024-09" db="EMBL/GenBank/DDBJ databases">
        <title>Rethinking Asexuality: The Enigmatic Case of Functional Sexual Genes in Lepraria (Stereocaulaceae).</title>
        <authorList>
            <person name="Doellman M."/>
            <person name="Sun Y."/>
            <person name="Barcenas-Pena A."/>
            <person name="Lumbsch H.T."/>
            <person name="Grewe F."/>
        </authorList>
    </citation>
    <scope>NUCLEOTIDE SEQUENCE [LARGE SCALE GENOMIC DNA]</scope>
    <source>
        <strain evidence="1 2">Grewe 0041</strain>
    </source>
</reference>
<protein>
    <submittedName>
        <fullName evidence="1">Uncharacterized protein</fullName>
    </submittedName>
</protein>
<proteinExistence type="predicted"/>
<keyword evidence="2" id="KW-1185">Reference proteome</keyword>
<gene>
    <name evidence="1" type="ORF">ABVK25_009405</name>
</gene>
<accession>A0ABR4AZC2</accession>
<organism evidence="1 2">
    <name type="scientific">Lepraria finkii</name>
    <dbReference type="NCBI Taxonomy" id="1340010"/>
    <lineage>
        <taxon>Eukaryota</taxon>
        <taxon>Fungi</taxon>
        <taxon>Dikarya</taxon>
        <taxon>Ascomycota</taxon>
        <taxon>Pezizomycotina</taxon>
        <taxon>Lecanoromycetes</taxon>
        <taxon>OSLEUM clade</taxon>
        <taxon>Lecanoromycetidae</taxon>
        <taxon>Lecanorales</taxon>
        <taxon>Lecanorineae</taxon>
        <taxon>Stereocaulaceae</taxon>
        <taxon>Lepraria</taxon>
    </lineage>
</organism>
<evidence type="ECO:0000313" key="2">
    <source>
        <dbReference type="Proteomes" id="UP001590951"/>
    </source>
</evidence>
<dbReference type="EMBL" id="JBHFEH010000049">
    <property type="protein sequence ID" value="KAL2050297.1"/>
    <property type="molecule type" value="Genomic_DNA"/>
</dbReference>